<evidence type="ECO:0000313" key="3">
    <source>
        <dbReference type="Proteomes" id="UP001620626"/>
    </source>
</evidence>
<feature type="compositionally biased region" description="Acidic residues" evidence="1">
    <location>
        <begin position="216"/>
        <end position="243"/>
    </location>
</feature>
<dbReference type="Proteomes" id="UP001620626">
    <property type="component" value="Unassembled WGS sequence"/>
</dbReference>
<dbReference type="EMBL" id="JBICBT010000383">
    <property type="protein sequence ID" value="KAL3115359.1"/>
    <property type="molecule type" value="Genomic_DNA"/>
</dbReference>
<keyword evidence="3" id="KW-1185">Reference proteome</keyword>
<evidence type="ECO:0000256" key="1">
    <source>
        <dbReference type="SAM" id="MobiDB-lite"/>
    </source>
</evidence>
<sequence>MFDRRKEAEEKMAKAIFISADCWLCVFDLLPSSQLGLGIAMISHRFDFYVDEHFKTRKWALKFIGIHTKIGENGTKEMEIGNSRAAAADAAAGPIGAILTEETGGGLRREEAEALGEVGRLEWAEEGADEFIPLGEGTKRRRWAWAERKRDVQMRFFRLNSLSPLPSHPPVIHLSTSNLIATPPPFFEPPPAEGLQRKAFSQESLKLEIVLREEREEGEEEVEEEGEEKGEEEGEEEREEEDLSPQLLGKD</sequence>
<gene>
    <name evidence="2" type="ORF">niasHT_017761</name>
</gene>
<organism evidence="2 3">
    <name type="scientific">Heterodera trifolii</name>
    <dbReference type="NCBI Taxonomy" id="157864"/>
    <lineage>
        <taxon>Eukaryota</taxon>
        <taxon>Metazoa</taxon>
        <taxon>Ecdysozoa</taxon>
        <taxon>Nematoda</taxon>
        <taxon>Chromadorea</taxon>
        <taxon>Rhabditida</taxon>
        <taxon>Tylenchina</taxon>
        <taxon>Tylenchomorpha</taxon>
        <taxon>Tylenchoidea</taxon>
        <taxon>Heteroderidae</taxon>
        <taxon>Heteroderinae</taxon>
        <taxon>Heterodera</taxon>
    </lineage>
</organism>
<reference evidence="2 3" key="1">
    <citation type="submission" date="2024-10" db="EMBL/GenBank/DDBJ databases">
        <authorList>
            <person name="Kim D."/>
        </authorList>
    </citation>
    <scope>NUCLEOTIDE SEQUENCE [LARGE SCALE GENOMIC DNA]</scope>
    <source>
        <strain evidence="2">BH-2024</strain>
    </source>
</reference>
<name>A0ABD2LM08_9BILA</name>
<dbReference type="AlphaFoldDB" id="A0ABD2LM08"/>
<comment type="caution">
    <text evidence="2">The sequence shown here is derived from an EMBL/GenBank/DDBJ whole genome shotgun (WGS) entry which is preliminary data.</text>
</comment>
<protein>
    <submittedName>
        <fullName evidence="2">Uncharacterized protein</fullName>
    </submittedName>
</protein>
<feature type="region of interest" description="Disordered" evidence="1">
    <location>
        <begin position="209"/>
        <end position="251"/>
    </location>
</feature>
<proteinExistence type="predicted"/>
<evidence type="ECO:0000313" key="2">
    <source>
        <dbReference type="EMBL" id="KAL3115359.1"/>
    </source>
</evidence>
<accession>A0ABD2LM08</accession>